<dbReference type="PROSITE" id="PS51186">
    <property type="entry name" value="GNAT"/>
    <property type="match status" value="1"/>
</dbReference>
<feature type="domain" description="N-acetyltransferase" evidence="3">
    <location>
        <begin position="2"/>
        <end position="170"/>
    </location>
</feature>
<dbReference type="STRING" id="1502745.SAMN02799620_04659"/>
<dbReference type="PANTHER" id="PTHR43877:SF1">
    <property type="entry name" value="ACETYLTRANSFERASE"/>
    <property type="match status" value="1"/>
</dbReference>
<protein>
    <submittedName>
        <fullName evidence="4">Protein N-acetyltransferase, RimJ/RimL family</fullName>
    </submittedName>
</protein>
<dbReference type="Gene3D" id="3.40.630.30">
    <property type="match status" value="1"/>
</dbReference>
<accession>A0A1G4WU69</accession>
<keyword evidence="1 4" id="KW-0808">Transferase</keyword>
<dbReference type="Proteomes" id="UP000199707">
    <property type="component" value="Unassembled WGS sequence"/>
</dbReference>
<dbReference type="EMBL" id="FMUB01000010">
    <property type="protein sequence ID" value="SCX28806.1"/>
    <property type="molecule type" value="Genomic_DNA"/>
</dbReference>
<dbReference type="RefSeq" id="WP_090361840.1">
    <property type="nucleotide sequence ID" value="NZ_FMUB01000010.1"/>
</dbReference>
<keyword evidence="2" id="KW-0012">Acyltransferase</keyword>
<dbReference type="Pfam" id="PF00583">
    <property type="entry name" value="Acetyltransf_1"/>
    <property type="match status" value="1"/>
</dbReference>
<reference evidence="5" key="1">
    <citation type="submission" date="2016-10" db="EMBL/GenBank/DDBJ databases">
        <authorList>
            <person name="Varghese N."/>
            <person name="Submissions S."/>
        </authorList>
    </citation>
    <scope>NUCLEOTIDE SEQUENCE [LARGE SCALE GENOMIC DNA]</scope>
    <source>
        <strain evidence="5">UNC267MFSha1.1M11</strain>
    </source>
</reference>
<evidence type="ECO:0000259" key="3">
    <source>
        <dbReference type="PROSITE" id="PS51186"/>
    </source>
</evidence>
<dbReference type="InterPro" id="IPR016181">
    <property type="entry name" value="Acyl_CoA_acyltransferase"/>
</dbReference>
<dbReference type="InterPro" id="IPR000182">
    <property type="entry name" value="GNAT_dom"/>
</dbReference>
<dbReference type="AlphaFoldDB" id="A0A1G4WU69"/>
<dbReference type="GO" id="GO:0016747">
    <property type="term" value="F:acyltransferase activity, transferring groups other than amino-acyl groups"/>
    <property type="evidence" value="ECO:0007669"/>
    <property type="project" value="InterPro"/>
</dbReference>
<name>A0A1G4WU69_9MYCO</name>
<dbReference type="CDD" id="cd04301">
    <property type="entry name" value="NAT_SF"/>
    <property type="match status" value="1"/>
</dbReference>
<evidence type="ECO:0000313" key="5">
    <source>
        <dbReference type="Proteomes" id="UP000199707"/>
    </source>
</evidence>
<evidence type="ECO:0000256" key="2">
    <source>
        <dbReference type="ARBA" id="ARBA00023315"/>
    </source>
</evidence>
<sequence>MVEVRDAVPADALAVAETHVRSWQVGYAGLISQKYLDRMRPEDRASRYKFERMDPVNGPYTLVAVDEGVVCGHVTLGRSREREHDEFGEIWSLYVDPAHWGSGVGSALLAAACRQLSQAGYGLAYLWVLSTNTRARRFYARAGWTIEGSERTDFVGGKYICEIKYELRVDSRETTHSAV</sequence>
<organism evidence="4 5">
    <name type="scientific">Mycolicibacterium fluoranthenivorans</name>
    <dbReference type="NCBI Taxonomy" id="258505"/>
    <lineage>
        <taxon>Bacteria</taxon>
        <taxon>Bacillati</taxon>
        <taxon>Actinomycetota</taxon>
        <taxon>Actinomycetes</taxon>
        <taxon>Mycobacteriales</taxon>
        <taxon>Mycobacteriaceae</taxon>
        <taxon>Mycolicibacterium</taxon>
    </lineage>
</organism>
<gene>
    <name evidence="4" type="ORF">SAMN02799620_04659</name>
</gene>
<dbReference type="InterPro" id="IPR050832">
    <property type="entry name" value="Bact_Acetyltransf"/>
</dbReference>
<dbReference type="PANTHER" id="PTHR43877">
    <property type="entry name" value="AMINOALKYLPHOSPHONATE N-ACETYLTRANSFERASE-RELATED-RELATED"/>
    <property type="match status" value="1"/>
</dbReference>
<evidence type="ECO:0000256" key="1">
    <source>
        <dbReference type="ARBA" id="ARBA00022679"/>
    </source>
</evidence>
<dbReference type="SUPFAM" id="SSF55729">
    <property type="entry name" value="Acyl-CoA N-acyltransferases (Nat)"/>
    <property type="match status" value="1"/>
</dbReference>
<evidence type="ECO:0000313" key="4">
    <source>
        <dbReference type="EMBL" id="SCX28806.1"/>
    </source>
</evidence>
<proteinExistence type="predicted"/>